<evidence type="ECO:0000259" key="3">
    <source>
        <dbReference type="PROSITE" id="PS50846"/>
    </source>
</evidence>
<dbReference type="InterPro" id="IPR059000">
    <property type="entry name" value="ATPase_P-type_domA"/>
</dbReference>
<gene>
    <name evidence="4" type="ORF">COU81_01720</name>
</gene>
<evidence type="ECO:0000256" key="1">
    <source>
        <dbReference type="ARBA" id="ARBA00022723"/>
    </source>
</evidence>
<dbReference type="InterPro" id="IPR036163">
    <property type="entry name" value="HMA_dom_sf"/>
</dbReference>
<dbReference type="EMBL" id="PFDW01000039">
    <property type="protein sequence ID" value="PJE58254.1"/>
    <property type="molecule type" value="Genomic_DNA"/>
</dbReference>
<dbReference type="SUPFAM" id="SSF81653">
    <property type="entry name" value="Calcium ATPase, transduction domain A"/>
    <property type="match status" value="1"/>
</dbReference>
<dbReference type="InterPro" id="IPR001802">
    <property type="entry name" value="MerP/CopZ"/>
</dbReference>
<dbReference type="Proteomes" id="UP000231450">
    <property type="component" value="Unassembled WGS sequence"/>
</dbReference>
<dbReference type="CDD" id="cd00371">
    <property type="entry name" value="HMA"/>
    <property type="match status" value="1"/>
</dbReference>
<dbReference type="PRINTS" id="PR00946">
    <property type="entry name" value="HGSCAVENGER"/>
</dbReference>
<dbReference type="InterPro" id="IPR006121">
    <property type="entry name" value="HMA_dom"/>
</dbReference>
<dbReference type="SUPFAM" id="SSF55008">
    <property type="entry name" value="HMA, heavy metal-associated domain"/>
    <property type="match status" value="1"/>
</dbReference>
<keyword evidence="2" id="KW-1133">Transmembrane helix</keyword>
<dbReference type="PANTHER" id="PTHR46594:SF4">
    <property type="entry name" value="P-TYPE CATION-TRANSPORTING ATPASE"/>
    <property type="match status" value="1"/>
</dbReference>
<dbReference type="PANTHER" id="PTHR46594">
    <property type="entry name" value="P-TYPE CATION-TRANSPORTING ATPASE"/>
    <property type="match status" value="1"/>
</dbReference>
<feature type="transmembrane region" description="Helical" evidence="2">
    <location>
        <begin position="145"/>
        <end position="161"/>
    </location>
</feature>
<dbReference type="FunFam" id="3.30.70.100:FF:000005">
    <property type="entry name" value="Copper-exporting P-type ATPase A"/>
    <property type="match status" value="1"/>
</dbReference>
<dbReference type="AlphaFoldDB" id="A0A2M8KEB5"/>
<reference evidence="5" key="1">
    <citation type="submission" date="2017-09" db="EMBL/GenBank/DDBJ databases">
        <title>Depth-based differentiation of microbial function through sediment-hosted aquifers and enrichment of novel symbionts in the deep terrestrial subsurface.</title>
        <authorList>
            <person name="Probst A.J."/>
            <person name="Ladd B."/>
            <person name="Jarett J.K."/>
            <person name="Geller-Mcgrath D.E."/>
            <person name="Sieber C.M.K."/>
            <person name="Emerson J.B."/>
            <person name="Anantharaman K."/>
            <person name="Thomas B.C."/>
            <person name="Malmstrom R."/>
            <person name="Stieglmeier M."/>
            <person name="Klingl A."/>
            <person name="Woyke T."/>
            <person name="Ryan C.M."/>
            <person name="Banfield J.F."/>
        </authorList>
    </citation>
    <scope>NUCLEOTIDE SEQUENCE [LARGE SCALE GENOMIC DNA]</scope>
</reference>
<organism evidence="4 5">
    <name type="scientific">Candidatus Portnoybacteria bacterium CG10_big_fil_rev_8_21_14_0_10_36_7</name>
    <dbReference type="NCBI Taxonomy" id="1974812"/>
    <lineage>
        <taxon>Bacteria</taxon>
        <taxon>Candidatus Portnoyibacteriota</taxon>
    </lineage>
</organism>
<feature type="domain" description="HMA" evidence="3">
    <location>
        <begin position="2"/>
        <end position="68"/>
    </location>
</feature>
<protein>
    <submittedName>
        <fullName evidence="4">Cation-transporting ATPase PacS</fullName>
    </submittedName>
</protein>
<dbReference type="PROSITE" id="PS50846">
    <property type="entry name" value="HMA_2"/>
    <property type="match status" value="1"/>
</dbReference>
<dbReference type="InterPro" id="IPR008250">
    <property type="entry name" value="ATPase_P-typ_transduc_dom_A_sf"/>
</dbReference>
<sequence>MKKETFPISGMHCASCSLTVEKALKQVDGVKDATVNYASEKATIEYDESRAQVDELKKAVDSTGYKLIMDNNISTTESSHQMHGMDNMKMGEIPMHDHASMLKEDEIRSLWHKFSAGFILAIPIFILSFPTIFGIDDLISAQNRMILAMILATPVQFWVGWQFYRNTLIALKNFFTNMDTLIAIGTSSAFFYSAVATIFPQIFESSGVVAGGYFDTATIIITLIILGRYMEAKAKGRASDAIKKLMKLSAKTAMVIRDNNQEIEIPINELKIGDIILVRPGEKIPTD</sequence>
<dbReference type="InterPro" id="IPR017969">
    <property type="entry name" value="Heavy-metal-associated_CS"/>
</dbReference>
<feature type="non-terminal residue" evidence="4">
    <location>
        <position position="287"/>
    </location>
</feature>
<dbReference type="PROSITE" id="PS01047">
    <property type="entry name" value="HMA_1"/>
    <property type="match status" value="1"/>
</dbReference>
<comment type="caution">
    <text evidence="4">The sequence shown here is derived from an EMBL/GenBank/DDBJ whole genome shotgun (WGS) entry which is preliminary data.</text>
</comment>
<accession>A0A2M8KEB5</accession>
<name>A0A2M8KEB5_9BACT</name>
<dbReference type="Pfam" id="PF00403">
    <property type="entry name" value="HMA"/>
    <property type="match status" value="1"/>
</dbReference>
<feature type="transmembrane region" description="Helical" evidence="2">
    <location>
        <begin position="110"/>
        <end position="133"/>
    </location>
</feature>
<dbReference type="Pfam" id="PF00122">
    <property type="entry name" value="E1-E2_ATPase"/>
    <property type="match status" value="1"/>
</dbReference>
<keyword evidence="2" id="KW-0812">Transmembrane</keyword>
<evidence type="ECO:0000313" key="4">
    <source>
        <dbReference type="EMBL" id="PJE58254.1"/>
    </source>
</evidence>
<evidence type="ECO:0000313" key="5">
    <source>
        <dbReference type="Proteomes" id="UP000231450"/>
    </source>
</evidence>
<keyword evidence="1" id="KW-0479">Metal-binding</keyword>
<dbReference type="Gene3D" id="2.70.150.10">
    <property type="entry name" value="Calcium-transporting ATPase, cytoplasmic transduction domain A"/>
    <property type="match status" value="1"/>
</dbReference>
<evidence type="ECO:0000256" key="2">
    <source>
        <dbReference type="SAM" id="Phobius"/>
    </source>
</evidence>
<feature type="transmembrane region" description="Helical" evidence="2">
    <location>
        <begin position="208"/>
        <end position="227"/>
    </location>
</feature>
<dbReference type="GO" id="GO:0046872">
    <property type="term" value="F:metal ion binding"/>
    <property type="evidence" value="ECO:0007669"/>
    <property type="project" value="UniProtKB-KW"/>
</dbReference>
<keyword evidence="2" id="KW-0472">Membrane</keyword>
<proteinExistence type="predicted"/>
<dbReference type="Gene3D" id="3.30.70.100">
    <property type="match status" value="1"/>
</dbReference>
<feature type="transmembrane region" description="Helical" evidence="2">
    <location>
        <begin position="181"/>
        <end position="202"/>
    </location>
</feature>